<organism evidence="8 9">
    <name type="scientific">Aphanomyces euteiches</name>
    <dbReference type="NCBI Taxonomy" id="100861"/>
    <lineage>
        <taxon>Eukaryota</taxon>
        <taxon>Sar</taxon>
        <taxon>Stramenopiles</taxon>
        <taxon>Oomycota</taxon>
        <taxon>Saprolegniomycetes</taxon>
        <taxon>Saprolegniales</taxon>
        <taxon>Verrucalvaceae</taxon>
        <taxon>Aphanomyces</taxon>
    </lineage>
</organism>
<dbReference type="SMART" id="SM00773">
    <property type="entry name" value="WGR"/>
    <property type="match status" value="1"/>
</dbReference>
<evidence type="ECO:0000259" key="6">
    <source>
        <dbReference type="PROSITE" id="PS50918"/>
    </source>
</evidence>
<dbReference type="InterPro" id="IPR004170">
    <property type="entry name" value="WWE_dom"/>
</dbReference>
<dbReference type="GO" id="GO:0005730">
    <property type="term" value="C:nucleolus"/>
    <property type="evidence" value="ECO:0007669"/>
    <property type="project" value="TreeGrafter"/>
</dbReference>
<evidence type="ECO:0000256" key="5">
    <source>
        <dbReference type="ARBA" id="ARBA00033987"/>
    </source>
</evidence>
<evidence type="ECO:0000259" key="7">
    <source>
        <dbReference type="PROSITE" id="PS51977"/>
    </source>
</evidence>
<dbReference type="CDD" id="cd07997">
    <property type="entry name" value="WGR_PARP"/>
    <property type="match status" value="1"/>
</dbReference>
<dbReference type="PROSITE" id="PS51977">
    <property type="entry name" value="WGR"/>
    <property type="match status" value="1"/>
</dbReference>
<dbReference type="AlphaFoldDB" id="A0A6G0X7B3"/>
<dbReference type="GO" id="GO:0006302">
    <property type="term" value="P:double-strand break repair"/>
    <property type="evidence" value="ECO:0007669"/>
    <property type="project" value="TreeGrafter"/>
</dbReference>
<evidence type="ECO:0000313" key="9">
    <source>
        <dbReference type="Proteomes" id="UP000481153"/>
    </source>
</evidence>
<protein>
    <recommendedName>
        <fullName evidence="1">NAD(+) ADP-ribosyltransferase</fullName>
        <ecNumber evidence="1">2.4.2.30</ecNumber>
    </recommendedName>
</protein>
<name>A0A6G0X7B3_9STRA</name>
<comment type="catalytic activity">
    <reaction evidence="5">
        <text>NAD(+) + (ADP-D-ribosyl)n-acceptor = nicotinamide + (ADP-D-ribosyl)n+1-acceptor + H(+).</text>
        <dbReference type="EC" id="2.4.2.30"/>
    </reaction>
</comment>
<feature type="domain" description="WGR" evidence="7">
    <location>
        <begin position="102"/>
        <end position="197"/>
    </location>
</feature>
<keyword evidence="3" id="KW-0808">Transferase</keyword>
<dbReference type="InterPro" id="IPR008893">
    <property type="entry name" value="WGR_domain"/>
</dbReference>
<dbReference type="EC" id="2.4.2.30" evidence="1"/>
<proteinExistence type="predicted"/>
<dbReference type="PANTHER" id="PTHR10459:SF60">
    <property type="entry name" value="POLY [ADP-RIBOSE] POLYMERASE 2"/>
    <property type="match status" value="1"/>
</dbReference>
<evidence type="ECO:0000256" key="1">
    <source>
        <dbReference type="ARBA" id="ARBA00012020"/>
    </source>
</evidence>
<reference evidence="8 9" key="1">
    <citation type="submission" date="2019-07" db="EMBL/GenBank/DDBJ databases">
        <title>Genomics analysis of Aphanomyces spp. identifies a new class of oomycete effector associated with host adaptation.</title>
        <authorList>
            <person name="Gaulin E."/>
        </authorList>
    </citation>
    <scope>NUCLEOTIDE SEQUENCE [LARGE SCALE GENOMIC DNA]</scope>
    <source>
        <strain evidence="8 9">ATCC 201684</strain>
    </source>
</reference>
<accession>A0A6G0X7B3</accession>
<evidence type="ECO:0000313" key="8">
    <source>
        <dbReference type="EMBL" id="KAF0735735.1"/>
    </source>
</evidence>
<keyword evidence="2" id="KW-0328">Glycosyltransferase</keyword>
<keyword evidence="4" id="KW-0520">NAD</keyword>
<evidence type="ECO:0000256" key="2">
    <source>
        <dbReference type="ARBA" id="ARBA00022676"/>
    </source>
</evidence>
<feature type="domain" description="WWE" evidence="6">
    <location>
        <begin position="198"/>
        <end position="285"/>
    </location>
</feature>
<gene>
    <name evidence="8" type="ORF">Ae201684_007743</name>
</gene>
<dbReference type="SUPFAM" id="SSF142921">
    <property type="entry name" value="WGR domain-like"/>
    <property type="match status" value="1"/>
</dbReference>
<dbReference type="VEuPathDB" id="FungiDB:AeMF1_004414"/>
<dbReference type="InterPro" id="IPR050800">
    <property type="entry name" value="ARTD/PARP"/>
</dbReference>
<dbReference type="GO" id="GO:0003950">
    <property type="term" value="F:NAD+ poly-ADP-ribosyltransferase activity"/>
    <property type="evidence" value="ECO:0007669"/>
    <property type="project" value="UniProtKB-EC"/>
</dbReference>
<sequence>MAITRSTTHKKLSRRRAIKTGSCSCIWCQTWKPRKVYKYKKITTKLSPIAIAVAKAPAAKKAAANKTTAFESSASFVDPMSLSLVDPAARDIVANLTTANTKIHLMVTPTYVPYNASLALVNLADNMDEFFILQAIEAGNRFFVFSKWGHTGSSGQTKLSGPTTFGDARASFCEIFLEKTGNEWDNKKKFKKIDGKYDLLKETNSKQASGSWEYYMDDFVDGKTTGWYPYTAEGTTQTELLYQTHQTNSAYNRRIVQSGYFKYCIDLDEMTQTNIKTNKRRHIRRL</sequence>
<keyword evidence="9" id="KW-1185">Reference proteome</keyword>
<dbReference type="PROSITE" id="PS50918">
    <property type="entry name" value="WWE"/>
    <property type="match status" value="1"/>
</dbReference>
<dbReference type="GO" id="GO:1990404">
    <property type="term" value="F:NAD+-protein mono-ADP-ribosyltransferase activity"/>
    <property type="evidence" value="ECO:0007669"/>
    <property type="project" value="TreeGrafter"/>
</dbReference>
<dbReference type="SUPFAM" id="SSF117839">
    <property type="entry name" value="WWE domain"/>
    <property type="match status" value="1"/>
</dbReference>
<dbReference type="InterPro" id="IPR037197">
    <property type="entry name" value="WWE_dom_sf"/>
</dbReference>
<evidence type="ECO:0000256" key="4">
    <source>
        <dbReference type="ARBA" id="ARBA00023027"/>
    </source>
</evidence>
<dbReference type="GO" id="GO:0070212">
    <property type="term" value="P:protein poly-ADP-ribosylation"/>
    <property type="evidence" value="ECO:0007669"/>
    <property type="project" value="TreeGrafter"/>
</dbReference>
<evidence type="ECO:0000256" key="3">
    <source>
        <dbReference type="ARBA" id="ARBA00022679"/>
    </source>
</evidence>
<dbReference type="Proteomes" id="UP000481153">
    <property type="component" value="Unassembled WGS sequence"/>
</dbReference>
<dbReference type="Pfam" id="PF02825">
    <property type="entry name" value="WWE"/>
    <property type="match status" value="1"/>
</dbReference>
<comment type="caution">
    <text evidence="8">The sequence shown here is derived from an EMBL/GenBank/DDBJ whole genome shotgun (WGS) entry which is preliminary data.</text>
</comment>
<dbReference type="EMBL" id="VJMJ01000093">
    <property type="protein sequence ID" value="KAF0735735.1"/>
    <property type="molecule type" value="Genomic_DNA"/>
</dbReference>
<dbReference type="PANTHER" id="PTHR10459">
    <property type="entry name" value="DNA LIGASE"/>
    <property type="match status" value="1"/>
</dbReference>
<dbReference type="InterPro" id="IPR036930">
    <property type="entry name" value="WGR_dom_sf"/>
</dbReference>
<dbReference type="Pfam" id="PF05406">
    <property type="entry name" value="WGR"/>
    <property type="match status" value="1"/>
</dbReference>
<dbReference type="Gene3D" id="3.30.720.50">
    <property type="match status" value="1"/>
</dbReference>